<sequence>KNALVLKGGGDIKECVKRVMAATLTHALAKNMNMQGINGKTGFQHLQVKEVVI</sequence>
<reference evidence="1 2" key="1">
    <citation type="submission" date="2021-07" db="EMBL/GenBank/DDBJ databases">
        <authorList>
            <person name="Palmer J.M."/>
        </authorList>
    </citation>
    <scope>NUCLEOTIDE SEQUENCE [LARGE SCALE GENOMIC DNA]</scope>
    <source>
        <strain evidence="1 2">AT_MEX2019</strain>
        <tissue evidence="1">Muscle</tissue>
    </source>
</reference>
<organism evidence="1 2">
    <name type="scientific">Ataeniobius toweri</name>
    <dbReference type="NCBI Taxonomy" id="208326"/>
    <lineage>
        <taxon>Eukaryota</taxon>
        <taxon>Metazoa</taxon>
        <taxon>Chordata</taxon>
        <taxon>Craniata</taxon>
        <taxon>Vertebrata</taxon>
        <taxon>Euteleostomi</taxon>
        <taxon>Actinopterygii</taxon>
        <taxon>Neopterygii</taxon>
        <taxon>Teleostei</taxon>
        <taxon>Neoteleostei</taxon>
        <taxon>Acanthomorphata</taxon>
        <taxon>Ovalentaria</taxon>
        <taxon>Atherinomorphae</taxon>
        <taxon>Cyprinodontiformes</taxon>
        <taxon>Goodeidae</taxon>
        <taxon>Ataeniobius</taxon>
    </lineage>
</organism>
<evidence type="ECO:0000313" key="1">
    <source>
        <dbReference type="EMBL" id="MED6259619.1"/>
    </source>
</evidence>
<comment type="caution">
    <text evidence="1">The sequence shown here is derived from an EMBL/GenBank/DDBJ whole genome shotgun (WGS) entry which is preliminary data.</text>
</comment>
<keyword evidence="2" id="KW-1185">Reference proteome</keyword>
<feature type="non-terminal residue" evidence="1">
    <location>
        <position position="53"/>
    </location>
</feature>
<accession>A0ABU7CCU7</accession>
<name>A0ABU7CCU7_9TELE</name>
<evidence type="ECO:0000313" key="2">
    <source>
        <dbReference type="Proteomes" id="UP001345963"/>
    </source>
</evidence>
<gene>
    <name evidence="1" type="ORF">ATANTOWER_026505</name>
</gene>
<feature type="non-terminal residue" evidence="1">
    <location>
        <position position="1"/>
    </location>
</feature>
<protein>
    <submittedName>
        <fullName evidence="1">Uncharacterized protein</fullName>
    </submittedName>
</protein>
<dbReference type="Proteomes" id="UP001345963">
    <property type="component" value="Unassembled WGS sequence"/>
</dbReference>
<proteinExistence type="predicted"/>
<dbReference type="EMBL" id="JAHUTI010084964">
    <property type="protein sequence ID" value="MED6259619.1"/>
    <property type="molecule type" value="Genomic_DNA"/>
</dbReference>